<dbReference type="GO" id="GO:0046813">
    <property type="term" value="P:receptor-mediated virion attachment to host cell"/>
    <property type="evidence" value="ECO:0007669"/>
    <property type="project" value="TreeGrafter"/>
</dbReference>
<keyword evidence="1" id="KW-0677">Repeat</keyword>
<dbReference type="Pfam" id="PF13414">
    <property type="entry name" value="TPR_11"/>
    <property type="match status" value="1"/>
</dbReference>
<dbReference type="SMART" id="SM00028">
    <property type="entry name" value="TPR"/>
    <property type="match status" value="4"/>
</dbReference>
<evidence type="ECO:0000256" key="1">
    <source>
        <dbReference type="ARBA" id="ARBA00022737"/>
    </source>
</evidence>
<evidence type="ECO:0000256" key="3">
    <source>
        <dbReference type="PROSITE-ProRule" id="PRU00339"/>
    </source>
</evidence>
<dbReference type="PANTHER" id="PTHR44858">
    <property type="entry name" value="TETRATRICOPEPTIDE REPEAT PROTEIN 6"/>
    <property type="match status" value="1"/>
</dbReference>
<dbReference type="PROSITE" id="PS50005">
    <property type="entry name" value="TPR"/>
    <property type="match status" value="2"/>
</dbReference>
<evidence type="ECO:0000256" key="2">
    <source>
        <dbReference type="ARBA" id="ARBA00022803"/>
    </source>
</evidence>
<sequence>MVPGLKSKFTSIFIFFLTTTLFFVCSFERKKTNEPVFIRKTDLNPFQEGNSKFKNGDYLEAIEFYSRDLDVNPDNPASLNNRGLAKSKSGNETGAISDYNRAIEKREHYAIAFNNRGFAKMKVSNFQNAIEDFSLAIRLKPTYANAFNNRAMANWAMKDKQNACEDWKKAGHFRTQRSRKILCKVLQLKTPGIACRGRRC</sequence>
<comment type="caution">
    <text evidence="4">The sequence shown here is derived from an EMBL/GenBank/DDBJ whole genome shotgun (WGS) entry which is preliminary data.</text>
</comment>
<keyword evidence="2 3" id="KW-0802">TPR repeat</keyword>
<evidence type="ECO:0000313" key="5">
    <source>
        <dbReference type="Proteomes" id="UP000012160"/>
    </source>
</evidence>
<dbReference type="PANTHER" id="PTHR44858:SF1">
    <property type="entry name" value="UDP-N-ACETYLGLUCOSAMINE--PEPTIDE N-ACETYLGLUCOSAMINYLTRANSFERASE SPINDLY-RELATED"/>
    <property type="match status" value="1"/>
</dbReference>
<proteinExistence type="predicted"/>
<feature type="repeat" description="TPR" evidence="3">
    <location>
        <begin position="42"/>
        <end position="75"/>
    </location>
</feature>
<feature type="repeat" description="TPR" evidence="3">
    <location>
        <begin position="110"/>
        <end position="143"/>
    </location>
</feature>
<dbReference type="InterPro" id="IPR050498">
    <property type="entry name" value="Ycf3"/>
</dbReference>
<dbReference type="GO" id="GO:0009279">
    <property type="term" value="C:cell outer membrane"/>
    <property type="evidence" value="ECO:0007669"/>
    <property type="project" value="TreeGrafter"/>
</dbReference>
<accession>M6V0P6</accession>
<dbReference type="InterPro" id="IPR011990">
    <property type="entry name" value="TPR-like_helical_dom_sf"/>
</dbReference>
<dbReference type="AlphaFoldDB" id="M6V0P6"/>
<reference evidence="4 5" key="1">
    <citation type="submission" date="2013-01" db="EMBL/GenBank/DDBJ databases">
        <authorList>
            <person name="Harkins D.M."/>
            <person name="Durkin A.S."/>
            <person name="Brinkac L.M."/>
            <person name="Haft D.H."/>
            <person name="Selengut J.D."/>
            <person name="Sanka R."/>
            <person name="DePew J."/>
            <person name="Purushe J."/>
            <person name="Matthias M.A."/>
            <person name="Vinetz J.M."/>
            <person name="Sutton G.G."/>
            <person name="Nierman W.C."/>
            <person name="Fouts D.E."/>
        </authorList>
    </citation>
    <scope>NUCLEOTIDE SEQUENCE [LARGE SCALE GENOMIC DNA]</scope>
    <source>
        <strain evidence="4 5">ZUN179</strain>
    </source>
</reference>
<name>M6V0P6_9LEPT</name>
<dbReference type="InterPro" id="IPR019734">
    <property type="entry name" value="TPR_rpt"/>
</dbReference>
<dbReference type="Proteomes" id="UP000012160">
    <property type="component" value="Unassembled WGS sequence"/>
</dbReference>
<dbReference type="EMBL" id="AHOQ02000016">
    <property type="protein sequence ID" value="EMO46844.1"/>
    <property type="molecule type" value="Genomic_DNA"/>
</dbReference>
<protein>
    <submittedName>
        <fullName evidence="4">Tetratricopeptide repeat protein</fullName>
    </submittedName>
</protein>
<dbReference type="SUPFAM" id="SSF48452">
    <property type="entry name" value="TPR-like"/>
    <property type="match status" value="1"/>
</dbReference>
<organism evidence="4 5">
    <name type="scientific">Leptospira santarosai str. ZUN179</name>
    <dbReference type="NCBI Taxonomy" id="1049985"/>
    <lineage>
        <taxon>Bacteria</taxon>
        <taxon>Pseudomonadati</taxon>
        <taxon>Spirochaetota</taxon>
        <taxon>Spirochaetia</taxon>
        <taxon>Leptospirales</taxon>
        <taxon>Leptospiraceae</taxon>
        <taxon>Leptospira</taxon>
    </lineage>
</organism>
<gene>
    <name evidence="4" type="ORF">LEP1GSC187_2061</name>
</gene>
<evidence type="ECO:0000313" key="4">
    <source>
        <dbReference type="EMBL" id="EMO46844.1"/>
    </source>
</evidence>
<dbReference type="Gene3D" id="1.25.40.10">
    <property type="entry name" value="Tetratricopeptide repeat domain"/>
    <property type="match status" value="2"/>
</dbReference>